<dbReference type="InterPro" id="IPR011862">
    <property type="entry name" value="Phos-bd"/>
</dbReference>
<evidence type="ECO:0000256" key="4">
    <source>
        <dbReference type="RuleBase" id="RU367119"/>
    </source>
</evidence>
<reference evidence="6 7" key="1">
    <citation type="journal article" date="2018" name="ACS Chem. Biol.">
        <title>Ketoreductase domain dysfunction expands chemodiversity: malyngamide biosynthesis in the cyanobacterium Okeania hirsuta.</title>
        <authorList>
            <person name="Moss N.A."/>
            <person name="Leao T."/>
            <person name="Rankin M."/>
            <person name="McCullough T.M."/>
            <person name="Qu P."/>
            <person name="Korobeynikov A."/>
            <person name="Smith J.L."/>
            <person name="Gerwick L."/>
            <person name="Gerwick W.H."/>
        </authorList>
    </citation>
    <scope>NUCLEOTIDE SEQUENCE [LARGE SCALE GENOMIC DNA]</scope>
    <source>
        <strain evidence="6 7">PAB10Feb10-1</strain>
    </source>
</reference>
<dbReference type="CDD" id="cd13654">
    <property type="entry name" value="PBP2_phosphate_like_2"/>
    <property type="match status" value="1"/>
</dbReference>
<evidence type="ECO:0000256" key="2">
    <source>
        <dbReference type="ARBA" id="ARBA00022448"/>
    </source>
</evidence>
<dbReference type="OrthoDB" id="9790048at2"/>
<dbReference type="Pfam" id="PF12849">
    <property type="entry name" value="PBP_like_2"/>
    <property type="match status" value="1"/>
</dbReference>
<keyword evidence="3 4" id="KW-0732">Signal</keyword>
<evidence type="ECO:0000313" key="7">
    <source>
        <dbReference type="Proteomes" id="UP000269154"/>
    </source>
</evidence>
<dbReference type="GO" id="GO:0006817">
    <property type="term" value="P:phosphate ion transport"/>
    <property type="evidence" value="ECO:0007669"/>
    <property type="project" value="UniProtKB-UniRule"/>
</dbReference>
<dbReference type="RefSeq" id="WP_124155271.1">
    <property type="nucleotide sequence ID" value="NZ_CAWOLW010000080.1"/>
</dbReference>
<dbReference type="AlphaFoldDB" id="A0A3N6PMH4"/>
<dbReference type="NCBIfam" id="TIGR02136">
    <property type="entry name" value="ptsS_2"/>
    <property type="match status" value="1"/>
</dbReference>
<keyword evidence="7" id="KW-1185">Reference proteome</keyword>
<comment type="function">
    <text evidence="4">Involved in the system for phosphate transport across the cytoplasmic membrane.</text>
</comment>
<comment type="caution">
    <text evidence="6">The sequence shown here is derived from an EMBL/GenBank/DDBJ whole genome shotgun (WGS) entry which is preliminary data.</text>
</comment>
<dbReference type="InterPro" id="IPR050811">
    <property type="entry name" value="Phosphate_ABC_transporter"/>
</dbReference>
<evidence type="ECO:0000313" key="6">
    <source>
        <dbReference type="EMBL" id="RQH31156.1"/>
    </source>
</evidence>
<evidence type="ECO:0000256" key="3">
    <source>
        <dbReference type="ARBA" id="ARBA00022729"/>
    </source>
</evidence>
<keyword evidence="2 4" id="KW-0813">Transport</keyword>
<dbReference type="Proteomes" id="UP000269154">
    <property type="component" value="Unassembled WGS sequence"/>
</dbReference>
<organism evidence="6 7">
    <name type="scientific">Okeania hirsuta</name>
    <dbReference type="NCBI Taxonomy" id="1458930"/>
    <lineage>
        <taxon>Bacteria</taxon>
        <taxon>Bacillati</taxon>
        <taxon>Cyanobacteriota</taxon>
        <taxon>Cyanophyceae</taxon>
        <taxon>Oscillatoriophycideae</taxon>
        <taxon>Oscillatoriales</taxon>
        <taxon>Microcoleaceae</taxon>
        <taxon>Okeania</taxon>
    </lineage>
</organism>
<dbReference type="InterPro" id="IPR024370">
    <property type="entry name" value="PBP_domain"/>
</dbReference>
<name>A0A3N6PMH4_9CYAN</name>
<dbReference type="SUPFAM" id="SSF53850">
    <property type="entry name" value="Periplasmic binding protein-like II"/>
    <property type="match status" value="1"/>
</dbReference>
<accession>A0A3N6PMH4</accession>
<evidence type="ECO:0000256" key="1">
    <source>
        <dbReference type="ARBA" id="ARBA00008725"/>
    </source>
</evidence>
<dbReference type="GO" id="GO:0042301">
    <property type="term" value="F:phosphate ion binding"/>
    <property type="evidence" value="ECO:0007669"/>
    <property type="project" value="UniProtKB-UniRule"/>
</dbReference>
<sequence length="365" mass="40578">MNLVIQLKNQSLRFFAIALLLIVSACGNNETITSTTEISPQVKEEDTEEREYVLVDGSSTIFPLSDTMAQKFMNDNPENQVIVGISGSGNGLKKFCIGDTDIANASRPIKKSEIDLCRANEIEFVEIPIAFDGLSIIVNRNNDWADCLTLEELTKIWQPNNDDKNKITNWKQIRDEFPEEPLSLFAPDADSGSYDYFTDAVTGEEGRSRKDYQASEDDDLIIQGIESDWGSLGFIGFTYYEKNQDFVKLIAIDNGKDQCVEASSETIANGTYSPLSRPLFLYVNKNSLETIPPVKAFIDYQIDVANKAVISEVGYVPLPGLLQGKVRERVEKLTTGSVFDGESAVGVKLIDKLFSEKERNKISGS</sequence>
<dbReference type="Gene3D" id="3.40.190.10">
    <property type="entry name" value="Periplasmic binding protein-like II"/>
    <property type="match status" value="2"/>
</dbReference>
<dbReference type="PANTHER" id="PTHR30570">
    <property type="entry name" value="PERIPLASMIC PHOSPHATE BINDING COMPONENT OF PHOSPHATE ABC TRANSPORTER"/>
    <property type="match status" value="1"/>
</dbReference>
<comment type="similarity">
    <text evidence="1 4">Belongs to the PstS family.</text>
</comment>
<keyword evidence="4" id="KW-0592">Phosphate transport</keyword>
<dbReference type="EMBL" id="RCBY01000170">
    <property type="protein sequence ID" value="RQH31156.1"/>
    <property type="molecule type" value="Genomic_DNA"/>
</dbReference>
<dbReference type="PANTHER" id="PTHR30570:SF1">
    <property type="entry name" value="PHOSPHATE-BINDING PROTEIN PSTS"/>
    <property type="match status" value="1"/>
</dbReference>
<feature type="domain" description="PBP" evidence="5">
    <location>
        <begin position="45"/>
        <end position="300"/>
    </location>
</feature>
<feature type="signal peptide" evidence="4">
    <location>
        <begin position="1"/>
        <end position="25"/>
    </location>
</feature>
<gene>
    <name evidence="6" type="ORF">D5R40_23470</name>
</gene>
<evidence type="ECO:0000259" key="5">
    <source>
        <dbReference type="Pfam" id="PF12849"/>
    </source>
</evidence>
<protein>
    <recommendedName>
        <fullName evidence="4">Phosphate-binding protein</fullName>
    </recommendedName>
</protein>
<proteinExistence type="inferred from homology"/>
<feature type="chain" id="PRO_5027140381" description="Phosphate-binding protein" evidence="4">
    <location>
        <begin position="26"/>
        <end position="365"/>
    </location>
</feature>